<evidence type="ECO:0000313" key="2">
    <source>
        <dbReference type="EMBL" id="KAG9240117.1"/>
    </source>
</evidence>
<evidence type="ECO:0008006" key="4">
    <source>
        <dbReference type="Google" id="ProtNLM"/>
    </source>
</evidence>
<dbReference type="GO" id="GO:0016020">
    <property type="term" value="C:membrane"/>
    <property type="evidence" value="ECO:0007669"/>
    <property type="project" value="UniProtKB-SubCell"/>
</dbReference>
<dbReference type="Proteomes" id="UP000887226">
    <property type="component" value="Unassembled WGS sequence"/>
</dbReference>
<name>A0A9P8CB21_9HELO</name>
<proteinExistence type="predicted"/>
<evidence type="ECO:0000256" key="1">
    <source>
        <dbReference type="SAM" id="MobiDB-lite"/>
    </source>
</evidence>
<gene>
    <name evidence="2" type="ORF">BJ878DRAFT_579296</name>
</gene>
<keyword evidence="3" id="KW-1185">Reference proteome</keyword>
<accession>A0A9P8CB21</accession>
<organism evidence="2 3">
    <name type="scientific">Calycina marina</name>
    <dbReference type="NCBI Taxonomy" id="1763456"/>
    <lineage>
        <taxon>Eukaryota</taxon>
        <taxon>Fungi</taxon>
        <taxon>Dikarya</taxon>
        <taxon>Ascomycota</taxon>
        <taxon>Pezizomycotina</taxon>
        <taxon>Leotiomycetes</taxon>
        <taxon>Helotiales</taxon>
        <taxon>Pezizellaceae</taxon>
        <taxon>Calycina</taxon>
    </lineage>
</organism>
<dbReference type="EMBL" id="MU254580">
    <property type="protein sequence ID" value="KAG9240117.1"/>
    <property type="molecule type" value="Genomic_DNA"/>
</dbReference>
<sequence>MSNYYGPETRQDGGPQTQSPGRKLCQSPSHQLQSYESYQNDDQAYHNGQSQHEQPTKPYGSQQQNIKGHPGHQGYPAGSQPQVVYVQAPAKENGSGKAVAAGCCGGCLAACCCCGCSVM</sequence>
<feature type="compositionally biased region" description="Polar residues" evidence="1">
    <location>
        <begin position="14"/>
        <end position="66"/>
    </location>
</feature>
<protein>
    <recommendedName>
        <fullName evidence="4">Cysteine-rich transmembrane CYSTM domain-containing protein</fullName>
    </recommendedName>
</protein>
<dbReference type="AlphaFoldDB" id="A0A9P8CB21"/>
<comment type="caution">
    <text evidence="2">The sequence shown here is derived from an EMBL/GenBank/DDBJ whole genome shotgun (WGS) entry which is preliminary data.</text>
</comment>
<reference evidence="2" key="1">
    <citation type="journal article" date="2021" name="IMA Fungus">
        <title>Genomic characterization of three marine fungi, including Emericellopsis atlantica sp. nov. with signatures of a generalist lifestyle and marine biomass degradation.</title>
        <authorList>
            <person name="Hagestad O.C."/>
            <person name="Hou L."/>
            <person name="Andersen J.H."/>
            <person name="Hansen E.H."/>
            <person name="Altermark B."/>
            <person name="Li C."/>
            <person name="Kuhnert E."/>
            <person name="Cox R.J."/>
            <person name="Crous P.W."/>
            <person name="Spatafora J.W."/>
            <person name="Lail K."/>
            <person name="Amirebrahimi M."/>
            <person name="Lipzen A."/>
            <person name="Pangilinan J."/>
            <person name="Andreopoulos W."/>
            <person name="Hayes R.D."/>
            <person name="Ng V."/>
            <person name="Grigoriev I.V."/>
            <person name="Jackson S.A."/>
            <person name="Sutton T.D.S."/>
            <person name="Dobson A.D.W."/>
            <person name="Rama T."/>
        </authorList>
    </citation>
    <scope>NUCLEOTIDE SEQUENCE</scope>
    <source>
        <strain evidence="2">TRa3180A</strain>
    </source>
</reference>
<evidence type="ECO:0000313" key="3">
    <source>
        <dbReference type="Proteomes" id="UP000887226"/>
    </source>
</evidence>
<feature type="region of interest" description="Disordered" evidence="1">
    <location>
        <begin position="1"/>
        <end position="80"/>
    </location>
</feature>